<reference evidence="6" key="1">
    <citation type="submission" date="2022-08" db="EMBL/GenBank/DDBJ databases">
        <title>Novel sulphate-reducing endosymbionts in the free-living metamonad Anaeramoeba.</title>
        <authorList>
            <person name="Jerlstrom-Hultqvist J."/>
            <person name="Cepicka I."/>
            <person name="Gallot-Lavallee L."/>
            <person name="Salas-Leiva D."/>
            <person name="Curtis B.A."/>
            <person name="Zahonova K."/>
            <person name="Pipaliya S."/>
            <person name="Dacks J."/>
            <person name="Roger A.J."/>
        </authorList>
    </citation>
    <scope>NUCLEOTIDE SEQUENCE</scope>
    <source>
        <strain evidence="6">Busselton2</strain>
    </source>
</reference>
<dbReference type="SMART" id="SM00382">
    <property type="entry name" value="AAA"/>
    <property type="match status" value="2"/>
</dbReference>
<dbReference type="FunFam" id="3.40.50.300:FF:000011">
    <property type="entry name" value="Putative ABC transporter ATP-binding component"/>
    <property type="match status" value="1"/>
</dbReference>
<feature type="region of interest" description="Disordered" evidence="4">
    <location>
        <begin position="129"/>
        <end position="204"/>
    </location>
</feature>
<dbReference type="FunFam" id="3.40.50.300:FF:001197">
    <property type="entry name" value="Putative ATP-binding cassette family ATPase"/>
    <property type="match status" value="1"/>
</dbReference>
<keyword evidence="3 6" id="KW-0067">ATP-binding</keyword>
<dbReference type="Pfam" id="PF00005">
    <property type="entry name" value="ABC_tran"/>
    <property type="match status" value="3"/>
</dbReference>
<keyword evidence="1" id="KW-0677">Repeat</keyword>
<keyword evidence="2" id="KW-0547">Nucleotide-binding</keyword>
<dbReference type="Proteomes" id="UP001146793">
    <property type="component" value="Unassembled WGS sequence"/>
</dbReference>
<dbReference type="CDD" id="cd00267">
    <property type="entry name" value="ABC_ATPase"/>
    <property type="match status" value="1"/>
</dbReference>
<dbReference type="InterPro" id="IPR027417">
    <property type="entry name" value="P-loop_NTPase"/>
</dbReference>
<name>A0AAV7YA28_9EUKA</name>
<dbReference type="Gene3D" id="3.40.50.300">
    <property type="entry name" value="P-loop containing nucleotide triphosphate hydrolases"/>
    <property type="match status" value="3"/>
</dbReference>
<accession>A0AAV7YA28</accession>
<feature type="domain" description="ABC transporter" evidence="5">
    <location>
        <begin position="717"/>
        <end position="929"/>
    </location>
</feature>
<dbReference type="InterPro" id="IPR003593">
    <property type="entry name" value="AAA+_ATPase"/>
</dbReference>
<dbReference type="InterPro" id="IPR003439">
    <property type="entry name" value="ABC_transporter-like_ATP-bd"/>
</dbReference>
<comment type="caution">
    <text evidence="6">The sequence shown here is derived from an EMBL/GenBank/DDBJ whole genome shotgun (WGS) entry which is preliminary data.</text>
</comment>
<evidence type="ECO:0000256" key="4">
    <source>
        <dbReference type="SAM" id="MobiDB-lite"/>
    </source>
</evidence>
<sequence>MSVSKEKVKEMIQTLLVQVLNDEKLEEQEQDFLEYISDYLSDVDYSSLQEITEYVCPLLENFYDDVDFVEIELIKNHNKVTNFDNYLFLFPEHKEEDDSEEVDYSCLLLFLLFQEMEKNNLISIFPKNKAKSDEKEKEEEKEEEEEEKKEKEKEENDNKNENEEEDEGELIIKTEKEKEKEKEEEEKKKEKTTPLLQNQTKEETKLEKPVSILDLWEESEDPLEALELIDLDRKRYILKYALTEEENQKLQEKFVKKVDKKEVDNIKRQENKLLKTEEKNISVEPIKQHMTGKEGIDNFNIHVKEFTINFGGNILLRDGEFKIVYGRRYGLIGRNGVGKTTLLRYIARRELKFNPRISVTLIEQEAIGDERSPLEQVLHVDRERENLLKEQSEIESWLKINTKEFFIQNYKKTENEDEDEDGEKETNEIEKEKDQVKEIEKEIEIEKEPKENENEKETNEKENENEKEKETNEKENENETEIEIEKENKEEKTKEQIELDYQKIMKEKENRLNYIFKRLDEIEAHQAESFAKKILFGLGFTEKMQTTAAKNFSGGWRMRLSLAKAIFAQPHLLLLDEPDNFLDLQGIIWLEKYLATEWKNSLIIVSHSRSFINNIVTDILHFANEKLTYFKGNYDHFENLKKRQRKEHEKAYQKNKKQREHIQEFVDRFRFKATIASRVQSSIKRLDKLGEVEEIVTEKPITFSFKRTSETLPNNLIKFSNVYFKYDITPMLIKDANFLIEKGQKIVIVGENGIGKSTLLKLIWGINKPTKGAIELNGRMKMFMLSQHFVDHLNLENSPVEYLRSKYKGIQIKDIRSTLGSFGLRGEKVFQKIKTLSGGQKSRVIFSEINLAQPDVLLLDEPSSFLSIEAVDALIKALKRWNGTVVVVTHDERLITKVCNEIWVIEDRRLSKFEGNFIDYRNKQARNDLF</sequence>
<evidence type="ECO:0000256" key="1">
    <source>
        <dbReference type="ARBA" id="ARBA00022737"/>
    </source>
</evidence>
<dbReference type="PANTHER" id="PTHR19211:SF117">
    <property type="entry name" value="ATP-BINDING CASSETTE SUB-FAMILY F MEMBER 3"/>
    <property type="match status" value="1"/>
</dbReference>
<feature type="compositionally biased region" description="Basic and acidic residues" evidence="4">
    <location>
        <begin position="424"/>
        <end position="494"/>
    </location>
</feature>
<dbReference type="InterPro" id="IPR032781">
    <property type="entry name" value="ABC_tran_Xtn"/>
</dbReference>
<dbReference type="EMBL" id="JANTQA010000070">
    <property type="protein sequence ID" value="KAJ3424727.1"/>
    <property type="molecule type" value="Genomic_DNA"/>
</dbReference>
<feature type="domain" description="ABC transporter" evidence="5">
    <location>
        <begin position="301"/>
        <end position="656"/>
    </location>
</feature>
<feature type="compositionally biased region" description="Basic and acidic residues" evidence="4">
    <location>
        <begin position="170"/>
        <end position="192"/>
    </location>
</feature>
<organism evidence="6 7">
    <name type="scientific">Anaeramoeba flamelloides</name>
    <dbReference type="NCBI Taxonomy" id="1746091"/>
    <lineage>
        <taxon>Eukaryota</taxon>
        <taxon>Metamonada</taxon>
        <taxon>Anaeramoebidae</taxon>
        <taxon>Anaeramoeba</taxon>
    </lineage>
</organism>
<dbReference type="GO" id="GO:0005524">
    <property type="term" value="F:ATP binding"/>
    <property type="evidence" value="ECO:0007669"/>
    <property type="project" value="UniProtKB-KW"/>
</dbReference>
<protein>
    <submittedName>
        <fullName evidence="6">Atp-binding cassette sub-family f member</fullName>
    </submittedName>
</protein>
<feature type="compositionally biased region" description="Acidic residues" evidence="4">
    <location>
        <begin position="136"/>
        <end position="147"/>
    </location>
</feature>
<dbReference type="PANTHER" id="PTHR19211">
    <property type="entry name" value="ATP-BINDING TRANSPORT PROTEIN-RELATED"/>
    <property type="match status" value="1"/>
</dbReference>
<evidence type="ECO:0000259" key="5">
    <source>
        <dbReference type="PROSITE" id="PS50893"/>
    </source>
</evidence>
<dbReference type="GO" id="GO:0016887">
    <property type="term" value="F:ATP hydrolysis activity"/>
    <property type="evidence" value="ECO:0007669"/>
    <property type="project" value="InterPro"/>
</dbReference>
<dbReference type="AlphaFoldDB" id="A0AAV7YA28"/>
<evidence type="ECO:0000256" key="3">
    <source>
        <dbReference type="ARBA" id="ARBA00022840"/>
    </source>
</evidence>
<evidence type="ECO:0000313" key="6">
    <source>
        <dbReference type="EMBL" id="KAJ3424727.1"/>
    </source>
</evidence>
<feature type="region of interest" description="Disordered" evidence="4">
    <location>
        <begin position="411"/>
        <end position="494"/>
    </location>
</feature>
<dbReference type="InterPro" id="IPR017871">
    <property type="entry name" value="ABC_transporter-like_CS"/>
</dbReference>
<dbReference type="InterPro" id="IPR050611">
    <property type="entry name" value="ABCF"/>
</dbReference>
<dbReference type="Pfam" id="PF12848">
    <property type="entry name" value="ABC_tran_Xtn"/>
    <property type="match status" value="1"/>
</dbReference>
<evidence type="ECO:0000313" key="7">
    <source>
        <dbReference type="Proteomes" id="UP001146793"/>
    </source>
</evidence>
<dbReference type="CDD" id="cd03221">
    <property type="entry name" value="ABCF_EF-3"/>
    <property type="match status" value="1"/>
</dbReference>
<dbReference type="PROSITE" id="PS50893">
    <property type="entry name" value="ABC_TRANSPORTER_2"/>
    <property type="match status" value="2"/>
</dbReference>
<dbReference type="PROSITE" id="PS00211">
    <property type="entry name" value="ABC_TRANSPORTER_1"/>
    <property type="match status" value="1"/>
</dbReference>
<gene>
    <name evidence="6" type="ORF">M0812_27151</name>
</gene>
<dbReference type="FunFam" id="3.40.50.300:FF:001092">
    <property type="entry name" value="ATP-binding cassette sub-family F member 2"/>
    <property type="match status" value="1"/>
</dbReference>
<proteinExistence type="predicted"/>
<feature type="compositionally biased region" description="Basic and acidic residues" evidence="4">
    <location>
        <begin position="148"/>
        <end position="161"/>
    </location>
</feature>
<evidence type="ECO:0000256" key="2">
    <source>
        <dbReference type="ARBA" id="ARBA00022741"/>
    </source>
</evidence>
<dbReference type="SUPFAM" id="SSF52540">
    <property type="entry name" value="P-loop containing nucleoside triphosphate hydrolases"/>
    <property type="match status" value="2"/>
</dbReference>